<reference evidence="1 2" key="1">
    <citation type="submission" date="2020-03" db="EMBL/GenBank/DDBJ databases">
        <title>Draft Genome Sequence of 2-Methylisoborneol Producing Pseudanabaena yagii Strain GIHE-NHR1 Isolated from North Han River in South Korea.</title>
        <authorList>
            <person name="Jeong J."/>
        </authorList>
    </citation>
    <scope>NUCLEOTIDE SEQUENCE [LARGE SCALE GENOMIC DNA]</scope>
    <source>
        <strain evidence="1 2">GIHE-NHR1</strain>
    </source>
</reference>
<dbReference type="RefSeq" id="WP_169362955.1">
    <property type="nucleotide sequence ID" value="NZ_JAAVJL010000001.1"/>
</dbReference>
<sequence>MSKLKRLSGADATIPNHRELATGTCQSIFRQATRYILESELFPYFYE</sequence>
<dbReference type="EMBL" id="JAAVJL010000001">
    <property type="protein sequence ID" value="NMF58000.1"/>
    <property type="molecule type" value="Genomic_DNA"/>
</dbReference>
<organism evidence="1 2">
    <name type="scientific">Pseudanabaena yagii GIHE-NHR1</name>
    <dbReference type="NCBI Taxonomy" id="2722753"/>
    <lineage>
        <taxon>Bacteria</taxon>
        <taxon>Bacillati</taxon>
        <taxon>Cyanobacteriota</taxon>
        <taxon>Cyanophyceae</taxon>
        <taxon>Pseudanabaenales</taxon>
        <taxon>Pseudanabaenaceae</taxon>
        <taxon>Pseudanabaena</taxon>
        <taxon>Pseudanabaena yagii</taxon>
    </lineage>
</organism>
<dbReference type="Proteomes" id="UP000738376">
    <property type="component" value="Unassembled WGS sequence"/>
</dbReference>
<comment type="caution">
    <text evidence="1">The sequence shown here is derived from an EMBL/GenBank/DDBJ whole genome shotgun (WGS) entry which is preliminary data.</text>
</comment>
<gene>
    <name evidence="1" type="ORF">HC246_08180</name>
</gene>
<evidence type="ECO:0000313" key="2">
    <source>
        <dbReference type="Proteomes" id="UP000738376"/>
    </source>
</evidence>
<evidence type="ECO:0000313" key="1">
    <source>
        <dbReference type="EMBL" id="NMF58000.1"/>
    </source>
</evidence>
<keyword evidence="2" id="KW-1185">Reference proteome</keyword>
<name>A0ABX1LR73_9CYAN</name>
<proteinExistence type="predicted"/>
<protein>
    <submittedName>
        <fullName evidence="1">Type II toxin-antitoxin system HicA family toxin</fullName>
    </submittedName>
</protein>
<accession>A0ABX1LR73</accession>